<dbReference type="Pfam" id="PF13550">
    <property type="entry name" value="Phage-tail_3"/>
    <property type="match status" value="1"/>
</dbReference>
<keyword evidence="1" id="KW-0732">Signal</keyword>
<dbReference type="Proteomes" id="UP000198922">
    <property type="component" value="Unassembled WGS sequence"/>
</dbReference>
<dbReference type="InterPro" id="IPR049304">
    <property type="entry name" value="Gly_rich_dom"/>
</dbReference>
<sequence length="2313" mass="246574">MTFLLLLVAFVVTASPAAADPISSAIITHFAIKSAVTAFAVRALVQVGVTALVSAVVRQRQRNDAGRSPGIRTQVTTQGGVTPQTTALGYTATAGNLVCPHYAHGVAGDFANAYRTTIIDLGDMPITALKAIWVNGRKCRYPEDFTGGDHADYGKKISHPDFNGRMWVKFYPGTQEVADPYLLSKYGTHPERPWSSDMIGRSVPYVIITLRADPDVWQGDPEFRFEIEGIRLYDLRQDSTAGGSGTQRWSDITTWAYSANPVVQVYNLMRGLRIHGGARFGLGASAADLPYANWAAAMDKCDATVGGEAQYRAGLEISMATGERGGDLPLDAIDDLLSACDGEVVDAGGQWRIRVGAPDLPAAFITDADLIADEPVESSPFDTVDETYNAVRITHPDPAAGWEPTEAPLRVNAAAEARDGQRLVGALDLRAVWRDSQAQRQGIAWVEDAQRMVRHVLTLPPRFSYLMSLETLQWQSDEHGYVSKLFEVTDRALDPESLCIKLSIRERDPNDHAVPVDYLIPKTAPSQVVVPISKQPLPGLQAEGIVIEDASGLSRRAGIRLSWPVALAQGISAIRWQVRVKATLAPVPGGTFSDVAEGKLRFSDGLVGSQTYEVRAKGLRQDTDWSGWITVTTPEVHIQEVDLAPTLNDKIAKGQEVLDKHDALVLGFTGDLATRFGAVQSDIDANVASINGVRDIAYETRSISASISEGMSVLRDPFFTEDGWTLRRWGSGGVLTKIDNEAEGATEKYRVGQTLEFNVTSTQNDGFEFGSDLSIWNGATNAATYVVEVEFTLISGVLGDSAVRIDWETVQSADVHLVYAKLADHLQTPLKIGVPNVARMVLRRPAGAEGQTFLRHDGYLFVNWNGGGLTAHSKHLKIHRLAVKAQDVVTETDVQASVSGYAYAKATTDERIAAKGFELISQMSGGRVAVKGDFEDGSVGEWSGAAAVIANASGVPNGATKALRSMARDAYEGDMRPGDISGRRYRIKGYVYTDGSTVPARIGFHIHRLSGESRWHTEQALGADVTGWQSFDVEVTISTADCKSWRPFIQNLGTDGTDYMRSYWCGLEFYDITDKTEIKATLSQDYLTSAGTNDLITAAKDELRGEIVAADDKAVAMSEDPALDLGPETLTNATSPAEVFAAMTETAGQLEFVSGTDPDVGGKDLIATGYRAVRTRRRWAVNRNRRYRLTVRIKLNAAAQAGNLYLGITCYDANGNSASWNPAYAGGASVNPNHYFVYGGGASSLPVDQWVERTAEFDGSQIRQDAAFMRPLIFANYSGDNSQVTRVSMVLLEDITDAHARSTQLQGEVDELKGLDLDALAGTALATFATSARAAVKRGDGVFKSQYFGDGAIWWSTSPTTIDYLEEDPDTGLPERKVLQWNISAASSAGVYYLSNQEHWVGPKDCEAFHIEIEFELLSGSLDGAGARFDFENTTGGQFVTTARLDEMIPQSEGSSGSGRRTASAVLRKPSNFSGTFSHMQAWFFVNYDGNGLGPKAAKNIKLYRMTVRPASAAEAEVVAQGTVLADMQGNASASYVIKARTGGASAGWEIVAWDDQTGQGTAIVADADDLIAKGSVSARHLAVTDSGRVFNGTFASEDEWADWIINSGDASAASVITDSGSKSGGQSLAVGNNSGNDEIWAYHGTKIPFDPDALYRIEVRFVRTAGSGACYFGIAGFDRFGNLCNTSGANTLSSSHYVAASGVTPALNVWTTYVGYFKGHGVIATNAWDPSDPSGLNVNVRAFAPMFIVNYADLPGVVQIDYIKIDKMADETTISPEGVDTPHLKSRAVTTEKLEVGVGANKIINSDLAMDDLGWFYSGTGTIWSQREYMGLRNGSWAGFDYPTYELSTTGAATSNGYLEMQLVPPNINAGPKQGYSIDPDAYYEFSVQLSHHRVKSELLLVYYNSVGTQVGAHTYLIGAGDQSISSNPDVWTRYGFVRRPGDVNANAAFVRPFVRIYETTGSARDYLFIHKPFLAETTGPNAPLSKWSPGPQTVIGENGILTDAVTARHVRARSMTANEIDTDTLTLDLFANGVLQVPLYPLHVDWITTSDNDFAPSMNGLAQVIVIGGGGGGGACADTNDISLACGGGAGGTVIGFIPNISTAHRYKAIIGGGGAGAYNFSSSGTSGVKGTDGGNSLFQNHGVSFHAYGGKGGLADASNRNTVVGGEGGAGSGGLYNYTGGKGGNVAIPSGDRHGASGGGACQFALGGVVNAGSVTAWQQFSHLDGGRCIPNWFPTGTEVTGFPLHGYDTFEGGDGFATAGNSLVAAQNGARGCGGGGAVKGGGGSGDARGGAGGHGLIAVIYYGAGNLK</sequence>
<protein>
    <submittedName>
        <fullName evidence="4">Putative phage tail protein</fullName>
    </submittedName>
</protein>
<evidence type="ECO:0000259" key="2">
    <source>
        <dbReference type="Pfam" id="PF13550"/>
    </source>
</evidence>
<proteinExistence type="predicted"/>
<gene>
    <name evidence="4" type="ORF">SAMN04488567_2867</name>
</gene>
<accession>A0A1G7GP47</accession>
<dbReference type="InterPro" id="IPR032876">
    <property type="entry name" value="J_dom"/>
</dbReference>
<feature type="domain" description="Glycine-rich" evidence="3">
    <location>
        <begin position="2059"/>
        <end position="2307"/>
    </location>
</feature>
<feature type="signal peptide" evidence="1">
    <location>
        <begin position="1"/>
        <end position="19"/>
    </location>
</feature>
<reference evidence="5" key="1">
    <citation type="submission" date="2016-10" db="EMBL/GenBank/DDBJ databases">
        <authorList>
            <person name="Varghese N."/>
            <person name="Submissions S."/>
        </authorList>
    </citation>
    <scope>NUCLEOTIDE SEQUENCE [LARGE SCALE GENOMIC DNA]</scope>
    <source>
        <strain evidence="5">DSM 21424</strain>
    </source>
</reference>
<feature type="domain" description="Tip attachment protein J" evidence="2">
    <location>
        <begin position="330"/>
        <end position="483"/>
    </location>
</feature>
<dbReference type="RefSeq" id="WP_165612602.1">
    <property type="nucleotide sequence ID" value="NZ_FNAT01000005.1"/>
</dbReference>
<keyword evidence="5" id="KW-1185">Reference proteome</keyword>
<feature type="chain" id="PRO_5011775408" evidence="1">
    <location>
        <begin position="20"/>
        <end position="2313"/>
    </location>
</feature>
<evidence type="ECO:0000313" key="5">
    <source>
        <dbReference type="Proteomes" id="UP000198922"/>
    </source>
</evidence>
<dbReference type="EMBL" id="FNAT01000005">
    <property type="protein sequence ID" value="SDE89958.1"/>
    <property type="molecule type" value="Genomic_DNA"/>
</dbReference>
<dbReference type="STRING" id="521013.SAMN04488567_2867"/>
<organism evidence="4 5">
    <name type="scientific">Limimaricola pyoseonensis</name>
    <dbReference type="NCBI Taxonomy" id="521013"/>
    <lineage>
        <taxon>Bacteria</taxon>
        <taxon>Pseudomonadati</taxon>
        <taxon>Pseudomonadota</taxon>
        <taxon>Alphaproteobacteria</taxon>
        <taxon>Rhodobacterales</taxon>
        <taxon>Paracoccaceae</taxon>
        <taxon>Limimaricola</taxon>
    </lineage>
</organism>
<evidence type="ECO:0000313" key="4">
    <source>
        <dbReference type="EMBL" id="SDE89958.1"/>
    </source>
</evidence>
<evidence type="ECO:0000256" key="1">
    <source>
        <dbReference type="SAM" id="SignalP"/>
    </source>
</evidence>
<name>A0A1G7GP47_9RHOB</name>
<evidence type="ECO:0000259" key="3">
    <source>
        <dbReference type="Pfam" id="PF21722"/>
    </source>
</evidence>
<dbReference type="Gene3D" id="2.60.120.260">
    <property type="entry name" value="Galactose-binding domain-like"/>
    <property type="match status" value="1"/>
</dbReference>
<dbReference type="Pfam" id="PF21722">
    <property type="entry name" value="Gly_rich_2"/>
    <property type="match status" value="1"/>
</dbReference>